<feature type="compositionally biased region" description="Low complexity" evidence="2">
    <location>
        <begin position="141"/>
        <end position="158"/>
    </location>
</feature>
<dbReference type="EMBL" id="BQFW01000015">
    <property type="protein sequence ID" value="GJJ78873.1"/>
    <property type="molecule type" value="Genomic_DNA"/>
</dbReference>
<feature type="compositionally biased region" description="Polar residues" evidence="2">
    <location>
        <begin position="323"/>
        <end position="348"/>
    </location>
</feature>
<feature type="region of interest" description="Disordered" evidence="2">
    <location>
        <begin position="844"/>
        <end position="892"/>
    </location>
</feature>
<evidence type="ECO:0000313" key="4">
    <source>
        <dbReference type="Proteomes" id="UP000827284"/>
    </source>
</evidence>
<feature type="compositionally biased region" description="Low complexity" evidence="2">
    <location>
        <begin position="573"/>
        <end position="585"/>
    </location>
</feature>
<dbReference type="AlphaFoldDB" id="A0A9P3HM52"/>
<feature type="region of interest" description="Disordered" evidence="2">
    <location>
        <begin position="515"/>
        <end position="689"/>
    </location>
</feature>
<feature type="region of interest" description="Disordered" evidence="2">
    <location>
        <begin position="287"/>
        <end position="497"/>
    </location>
</feature>
<keyword evidence="4" id="KW-1185">Reference proteome</keyword>
<reference evidence="3" key="1">
    <citation type="submission" date="2021-11" db="EMBL/GenBank/DDBJ databases">
        <authorList>
            <person name="Herlambang A."/>
            <person name="Guo Y."/>
            <person name="Takashima Y."/>
            <person name="Nishizawa T."/>
        </authorList>
    </citation>
    <scope>NUCLEOTIDE SEQUENCE</scope>
    <source>
        <strain evidence="3">E1425</strain>
    </source>
</reference>
<feature type="coiled-coil region" evidence="1">
    <location>
        <begin position="211"/>
        <end position="238"/>
    </location>
</feature>
<feature type="compositionally biased region" description="Polar residues" evidence="2">
    <location>
        <begin position="57"/>
        <end position="68"/>
    </location>
</feature>
<feature type="compositionally biased region" description="Polar residues" evidence="2">
    <location>
        <begin position="557"/>
        <end position="570"/>
    </location>
</feature>
<feature type="compositionally biased region" description="Polar residues" evidence="2">
    <location>
        <begin position="360"/>
        <end position="371"/>
    </location>
</feature>
<reference evidence="3" key="2">
    <citation type="journal article" date="2022" name="Microbiol. Resour. Announc.">
        <title>Whole-Genome Sequence of Entomortierella parvispora E1425, a Mucoromycotan Fungus Associated with Burkholderiaceae-Related Endosymbiotic Bacteria.</title>
        <authorList>
            <person name="Herlambang A."/>
            <person name="Guo Y."/>
            <person name="Takashima Y."/>
            <person name="Narisawa K."/>
            <person name="Ohta H."/>
            <person name="Nishizawa T."/>
        </authorList>
    </citation>
    <scope>NUCLEOTIDE SEQUENCE</scope>
    <source>
        <strain evidence="3">E1425</strain>
    </source>
</reference>
<feature type="region of interest" description="Disordered" evidence="2">
    <location>
        <begin position="80"/>
        <end position="170"/>
    </location>
</feature>
<proteinExistence type="predicted"/>
<dbReference type="OrthoDB" id="5600217at2759"/>
<accession>A0A9P3HM52</accession>
<gene>
    <name evidence="3" type="ORF">EMPS_11232</name>
</gene>
<evidence type="ECO:0000313" key="3">
    <source>
        <dbReference type="EMBL" id="GJJ78873.1"/>
    </source>
</evidence>
<feature type="compositionally biased region" description="Low complexity" evidence="2">
    <location>
        <begin position="602"/>
        <end position="617"/>
    </location>
</feature>
<name>A0A9P3HM52_9FUNG</name>
<protein>
    <submittedName>
        <fullName evidence="3">Uncharacterized protein</fullName>
    </submittedName>
</protein>
<dbReference type="Proteomes" id="UP000827284">
    <property type="component" value="Unassembled WGS sequence"/>
</dbReference>
<feature type="compositionally biased region" description="Low complexity" evidence="2">
    <location>
        <begin position="440"/>
        <end position="478"/>
    </location>
</feature>
<keyword evidence="1" id="KW-0175">Coiled coil</keyword>
<feature type="compositionally biased region" description="Low complexity" evidence="2">
    <location>
        <begin position="21"/>
        <end position="43"/>
    </location>
</feature>
<feature type="compositionally biased region" description="Low complexity" evidence="2">
    <location>
        <begin position="114"/>
        <end position="134"/>
    </location>
</feature>
<evidence type="ECO:0000256" key="2">
    <source>
        <dbReference type="SAM" id="MobiDB-lite"/>
    </source>
</evidence>
<feature type="compositionally biased region" description="Polar residues" evidence="2">
    <location>
        <begin position="378"/>
        <end position="438"/>
    </location>
</feature>
<feature type="compositionally biased region" description="Basic and acidic residues" evidence="2">
    <location>
        <begin position="349"/>
        <end position="359"/>
    </location>
</feature>
<feature type="region of interest" description="Disordered" evidence="2">
    <location>
        <begin position="1"/>
        <end position="68"/>
    </location>
</feature>
<evidence type="ECO:0000256" key="1">
    <source>
        <dbReference type="SAM" id="Coils"/>
    </source>
</evidence>
<feature type="compositionally biased region" description="Low complexity" evidence="2">
    <location>
        <begin position="676"/>
        <end position="689"/>
    </location>
</feature>
<sequence>MTMLTYSRSSADKSRRNDTTASIRSTLPLSSSASVSNPHSTSNRSIAARNGAASKGATPNSTLQPNLSIKQTRDMIEEGYEDLGHGGDESRRTTLGSNRNLNGMGINGHGSGNGTSISNGSNSSSLSKSGTSTTHPRPTRSHSQSQGQSHNHSTTNATAGGGGSTSSALDPDASFKAGLKLIQQAYEDRHQVLVDEVNRWKWISEEQNIQLTAMAAQLARVEDNYAALQREMSQLETFRKAIVSMVDQHSGVTLTELEQSILETIEADGENAEAGLAPAADVDTSSFMLDDDADGADTLSPLGVHQARYTGGDHHSSHAPRKNSASLFTSNRDSTSTRPRASTETLTKSNKDMSNDIRHQSMTGRGRTSSSAHRRDGSNSTTVDSSPNGKKVQKYSSTDSLRTKHNTITSSTRSIYPQTPTTADIKRNSTITPHSPRTQAAASARALGASTSFSSSSTPSTSPRRPSSGSAVVNSGSSLLTRSTRHSHQQKEYSLGVRNSMSHLATVSGVIPLSSGGTAMTGHSDRRQSNTSVNHGLQTPPGQQQSGAFHSGHRAQRSNSGSTAASNLSPAAQELIRQQEQQQLDEQNHVHKGLGQRDTWHGGPSSRGSTTSTFSRSAGHSTTRTSQPPVEEQGYDGDNASSRYHTSGYESSSKQAKDSLATRSRRSTEAQHQADQKQSQDQSQSQGGVDASAFTTLYKEIRDSMDVTSFGRFARVVTAFNEGEKTTDETLQEVGKIVKDRSLNQRFQDLIHQAIAEKENQLEDDVGNATFEGDVTLEVDQSLLLDDVGSNNNEDNDDDQGLDDQQNSILVHDEEDDLQAEQYPYGADDSLLRDHSYMEDLQEAFEQDNNQSLTRHENTSLAAPLRVEDEDGDGDESKSAPAPAHMLRKQTI</sequence>
<feature type="compositionally biased region" description="Polar residues" evidence="2">
    <location>
        <begin position="639"/>
        <end position="654"/>
    </location>
</feature>
<feature type="compositionally biased region" description="Basic and acidic residues" evidence="2">
    <location>
        <begin position="80"/>
        <end position="92"/>
    </location>
</feature>
<feature type="compositionally biased region" description="Basic and acidic residues" evidence="2">
    <location>
        <begin position="666"/>
        <end position="675"/>
    </location>
</feature>
<feature type="compositionally biased region" description="Polar residues" evidence="2">
    <location>
        <begin position="529"/>
        <end position="548"/>
    </location>
</feature>
<feature type="compositionally biased region" description="Polar residues" evidence="2">
    <location>
        <begin position="618"/>
        <end position="628"/>
    </location>
</feature>
<comment type="caution">
    <text evidence="3">The sequence shown here is derived from an EMBL/GenBank/DDBJ whole genome shotgun (WGS) entry which is preliminary data.</text>
</comment>
<organism evidence="3 4">
    <name type="scientific">Entomortierella parvispora</name>
    <dbReference type="NCBI Taxonomy" id="205924"/>
    <lineage>
        <taxon>Eukaryota</taxon>
        <taxon>Fungi</taxon>
        <taxon>Fungi incertae sedis</taxon>
        <taxon>Mucoromycota</taxon>
        <taxon>Mortierellomycotina</taxon>
        <taxon>Mortierellomycetes</taxon>
        <taxon>Mortierellales</taxon>
        <taxon>Mortierellaceae</taxon>
        <taxon>Entomortierella</taxon>
    </lineage>
</organism>